<evidence type="ECO:0000313" key="4">
    <source>
        <dbReference type="EMBL" id="PPQ33060.1"/>
    </source>
</evidence>
<dbReference type="Pfam" id="PF04355">
    <property type="entry name" value="BamE"/>
    <property type="match status" value="1"/>
</dbReference>
<dbReference type="OrthoDB" id="7160681at2"/>
<dbReference type="Gene3D" id="3.30.1450.10">
    <property type="match status" value="1"/>
</dbReference>
<dbReference type="InterPro" id="IPR007450">
    <property type="entry name" value="BamE_dom"/>
</dbReference>
<dbReference type="InterPro" id="IPR037873">
    <property type="entry name" value="BamE-like"/>
</dbReference>
<feature type="domain" description="Outer membrane protein assembly factor BamE" evidence="3">
    <location>
        <begin position="20"/>
        <end position="95"/>
    </location>
</feature>
<dbReference type="EMBL" id="NHRY01000156">
    <property type="protein sequence ID" value="PPQ33060.1"/>
    <property type="molecule type" value="Genomic_DNA"/>
</dbReference>
<sequence length="157" mass="16396">MTCLLLASCGWLEPPPQVRGNKVDPDLLKELTPGVSSKADVTAVIGSPTAHATFDDNTWLYISEVTQPRVGRTLAELDQNVVVMTFDDKGVLQKIGKLDKEASLPVSVMAQTTPSPGTEASFLQQLLGNIGRYNPMGGMMGAMGGGQAPSGGAPTAP</sequence>
<proteinExistence type="predicted"/>
<evidence type="ECO:0000313" key="5">
    <source>
        <dbReference type="Proteomes" id="UP000239724"/>
    </source>
</evidence>
<keyword evidence="5" id="KW-1185">Reference proteome</keyword>
<name>A0A2S6NEN4_RHOGL</name>
<dbReference type="GO" id="GO:0019867">
    <property type="term" value="C:outer membrane"/>
    <property type="evidence" value="ECO:0007669"/>
    <property type="project" value="InterPro"/>
</dbReference>
<comment type="caution">
    <text evidence="4">The sequence shown here is derived from an EMBL/GenBank/DDBJ whole genome shotgun (WGS) entry which is preliminary data.</text>
</comment>
<evidence type="ECO:0000259" key="3">
    <source>
        <dbReference type="Pfam" id="PF04355"/>
    </source>
</evidence>
<accession>A0A2S6NEN4</accession>
<evidence type="ECO:0000256" key="1">
    <source>
        <dbReference type="ARBA" id="ARBA00022729"/>
    </source>
</evidence>
<protein>
    <recommendedName>
        <fullName evidence="3">Outer membrane protein assembly factor BamE domain-containing protein</fullName>
    </recommendedName>
</protein>
<evidence type="ECO:0000256" key="2">
    <source>
        <dbReference type="ARBA" id="ARBA00023136"/>
    </source>
</evidence>
<dbReference type="Proteomes" id="UP000239724">
    <property type="component" value="Unassembled WGS sequence"/>
</dbReference>
<organism evidence="4 5">
    <name type="scientific">Rhodopila globiformis</name>
    <name type="common">Rhodopseudomonas globiformis</name>
    <dbReference type="NCBI Taxonomy" id="1071"/>
    <lineage>
        <taxon>Bacteria</taxon>
        <taxon>Pseudomonadati</taxon>
        <taxon>Pseudomonadota</taxon>
        <taxon>Alphaproteobacteria</taxon>
        <taxon>Acetobacterales</taxon>
        <taxon>Acetobacteraceae</taxon>
        <taxon>Rhodopila</taxon>
    </lineage>
</organism>
<keyword evidence="2" id="KW-0472">Membrane</keyword>
<gene>
    <name evidence="4" type="ORF">CCS01_15075</name>
</gene>
<keyword evidence="1" id="KW-0732">Signal</keyword>
<dbReference type="AlphaFoldDB" id="A0A2S6NEN4"/>
<reference evidence="4 5" key="1">
    <citation type="journal article" date="2018" name="Arch. Microbiol.">
        <title>New insights into the metabolic potential of the phototrophic purple bacterium Rhodopila globiformis DSM 161(T) from its draft genome sequence and evidence for a vanadium-dependent nitrogenase.</title>
        <authorList>
            <person name="Imhoff J.F."/>
            <person name="Rahn T."/>
            <person name="Kunzel S."/>
            <person name="Neulinger S.C."/>
        </authorList>
    </citation>
    <scope>NUCLEOTIDE SEQUENCE [LARGE SCALE GENOMIC DNA]</scope>
    <source>
        <strain evidence="4 5">DSM 161</strain>
    </source>
</reference>